<dbReference type="eggNOG" id="COG3405">
    <property type="taxonomic scope" value="Bacteria"/>
</dbReference>
<accession>I7KMF5</accession>
<dbReference type="GO" id="GO:0005975">
    <property type="term" value="P:carbohydrate metabolic process"/>
    <property type="evidence" value="ECO:0007669"/>
    <property type="project" value="InterPro"/>
</dbReference>
<dbReference type="PATRIC" id="fig|1423790.3.peg.1772"/>
<dbReference type="AlphaFoldDB" id="I7KMF5"/>
<dbReference type="Proteomes" id="UP000009311">
    <property type="component" value="Unassembled WGS sequence"/>
</dbReference>
<dbReference type="InterPro" id="IPR002037">
    <property type="entry name" value="Glyco_hydro_8"/>
</dbReference>
<protein>
    <submittedName>
        <fullName evidence="4">Endoglucanase</fullName>
    </submittedName>
</protein>
<keyword evidence="3" id="KW-0326">Glycosidase</keyword>
<dbReference type="InterPro" id="IPR012341">
    <property type="entry name" value="6hp_glycosidase-like_sf"/>
</dbReference>
<proteinExistence type="inferred from homology"/>
<keyword evidence="5" id="KW-1185">Reference proteome</keyword>
<dbReference type="GO" id="GO:0004553">
    <property type="term" value="F:hydrolase activity, hydrolyzing O-glycosyl compounds"/>
    <property type="evidence" value="ECO:0007669"/>
    <property type="project" value="InterPro"/>
</dbReference>
<dbReference type="EMBL" id="CAKD01000029">
    <property type="protein sequence ID" value="CCI86044.1"/>
    <property type="molecule type" value="Genomic_DNA"/>
</dbReference>
<gene>
    <name evidence="4" type="ORF">BN53_08255</name>
</gene>
<comment type="similarity">
    <text evidence="1">Belongs to the glycosyl hydrolase 8 (cellulase D) family.</text>
</comment>
<dbReference type="STRING" id="1423790.BN53_08255"/>
<evidence type="ECO:0000256" key="2">
    <source>
        <dbReference type="ARBA" id="ARBA00022801"/>
    </source>
</evidence>
<dbReference type="Pfam" id="PF01270">
    <property type="entry name" value="Glyco_hydro_8"/>
    <property type="match status" value="1"/>
</dbReference>
<reference evidence="4 5" key="1">
    <citation type="submission" date="2012-06" db="EMBL/GenBank/DDBJ databases">
        <title>Draft Genome Sequence of Lactobacillus pasteurii CRBIP 24.76T.</title>
        <authorList>
            <person name="Cousin S."/>
            <person name="Bouchier C."/>
            <person name="Loux V."/>
            <person name="Ma L."/>
            <person name="Creno S."/>
            <person name="Bizet C."/>
            <person name="Clermont D."/>
        </authorList>
    </citation>
    <scope>NUCLEOTIDE SEQUENCE [LARGE SCALE GENOMIC DNA]</scope>
    <source>
        <strain evidence="5">CRBIP 24.76T</strain>
    </source>
</reference>
<dbReference type="InterPro" id="IPR008928">
    <property type="entry name" value="6-hairpin_glycosidase_sf"/>
</dbReference>
<keyword evidence="2" id="KW-0378">Hydrolase</keyword>
<comment type="caution">
    <text evidence="4">The sequence shown here is derived from an EMBL/GenBank/DDBJ whole genome shotgun (WGS) entry which is preliminary data.</text>
</comment>
<name>I7KMF5_9LACO</name>
<evidence type="ECO:0000313" key="5">
    <source>
        <dbReference type="Proteomes" id="UP000009311"/>
    </source>
</evidence>
<evidence type="ECO:0000256" key="3">
    <source>
        <dbReference type="ARBA" id="ARBA00023295"/>
    </source>
</evidence>
<dbReference type="Gene3D" id="1.50.10.10">
    <property type="match status" value="1"/>
</dbReference>
<evidence type="ECO:0000256" key="1">
    <source>
        <dbReference type="ARBA" id="ARBA00009209"/>
    </source>
</evidence>
<dbReference type="SUPFAM" id="SSF48208">
    <property type="entry name" value="Six-hairpin glycosidases"/>
    <property type="match status" value="1"/>
</dbReference>
<sequence>MILAARRWHDASYRQQAVKLINDIMSYEVNHETNCLTVGNWANKDSKYYYLFRTSDCLPKELKAFYQVTGDKRWLVIRKTMLKYLKQLSAQNKSGLAPDFAWVSKNGVKAAKGKVVSSKYDGDYASNACRVPMNLAGVDDPDARYVCKRMLKFFSKQSTVTAGYSLKGEALNHYQSRAFSAPIFLMASSYRNQGFDNLFSSQKYVLLQKLNGRNYYDDVLVTLTAVVK</sequence>
<organism evidence="4 5">
    <name type="scientific">Lactobacillus pasteurii DSM 23907 = CRBIP 24.76</name>
    <dbReference type="NCBI Taxonomy" id="1423790"/>
    <lineage>
        <taxon>Bacteria</taxon>
        <taxon>Bacillati</taxon>
        <taxon>Bacillota</taxon>
        <taxon>Bacilli</taxon>
        <taxon>Lactobacillales</taxon>
        <taxon>Lactobacillaceae</taxon>
        <taxon>Lactobacillus</taxon>
    </lineage>
</organism>
<evidence type="ECO:0000313" key="4">
    <source>
        <dbReference type="EMBL" id="CCI86044.1"/>
    </source>
</evidence>